<evidence type="ECO:0008006" key="3">
    <source>
        <dbReference type="Google" id="ProtNLM"/>
    </source>
</evidence>
<protein>
    <recommendedName>
        <fullName evidence="3">Reverse transcriptase domain-containing protein</fullName>
    </recommendedName>
</protein>
<organism evidence="1 2">
    <name type="scientific">Opisthorchis viverrini</name>
    <name type="common">Southeast Asian liver fluke</name>
    <dbReference type="NCBI Taxonomy" id="6198"/>
    <lineage>
        <taxon>Eukaryota</taxon>
        <taxon>Metazoa</taxon>
        <taxon>Spiralia</taxon>
        <taxon>Lophotrochozoa</taxon>
        <taxon>Platyhelminthes</taxon>
        <taxon>Trematoda</taxon>
        <taxon>Digenea</taxon>
        <taxon>Opisthorchiida</taxon>
        <taxon>Opisthorchiata</taxon>
        <taxon>Opisthorchiidae</taxon>
        <taxon>Opisthorchis</taxon>
    </lineage>
</organism>
<name>A0A074ZLG4_OPIVI</name>
<gene>
    <name evidence="1" type="ORF">T265_05134</name>
</gene>
<dbReference type="EMBL" id="KL596711">
    <property type="protein sequence ID" value="KER27931.1"/>
    <property type="molecule type" value="Genomic_DNA"/>
</dbReference>
<dbReference type="AlphaFoldDB" id="A0A074ZLG4"/>
<reference evidence="1 2" key="1">
    <citation type="submission" date="2013-11" db="EMBL/GenBank/DDBJ databases">
        <title>Opisthorchis viverrini - life in the bile duct.</title>
        <authorList>
            <person name="Young N.D."/>
            <person name="Nagarajan N."/>
            <person name="Lin S.J."/>
            <person name="Korhonen P.K."/>
            <person name="Jex A.R."/>
            <person name="Hall R.S."/>
            <person name="Safavi-Hemami H."/>
            <person name="Kaewkong W."/>
            <person name="Bertrand D."/>
            <person name="Gao S."/>
            <person name="Seet Q."/>
            <person name="Wongkham S."/>
            <person name="Teh B.T."/>
            <person name="Wongkham C."/>
            <person name="Intapan P.M."/>
            <person name="Maleewong W."/>
            <person name="Yang X."/>
            <person name="Hu M."/>
            <person name="Wang Z."/>
            <person name="Hofmann A."/>
            <person name="Sternberg P.W."/>
            <person name="Tan P."/>
            <person name="Wang J."/>
            <person name="Gasser R.B."/>
        </authorList>
    </citation>
    <scope>NUCLEOTIDE SEQUENCE [LARGE SCALE GENOMIC DNA]</scope>
</reference>
<evidence type="ECO:0000313" key="2">
    <source>
        <dbReference type="Proteomes" id="UP000054324"/>
    </source>
</evidence>
<dbReference type="OrthoDB" id="6377480at2759"/>
<dbReference type="PANTHER" id="PTHR21301:SF10">
    <property type="entry name" value="REVERSE TRANSCRIPTASE DOMAIN-CONTAINING PROTEIN"/>
    <property type="match status" value="1"/>
</dbReference>
<evidence type="ECO:0000313" key="1">
    <source>
        <dbReference type="EMBL" id="KER27931.1"/>
    </source>
</evidence>
<keyword evidence="2" id="KW-1185">Reference proteome</keyword>
<dbReference type="RefSeq" id="XP_009168322.1">
    <property type="nucleotide sequence ID" value="XM_009170058.1"/>
</dbReference>
<accession>A0A074ZLG4</accession>
<proteinExistence type="predicted"/>
<dbReference type="Proteomes" id="UP000054324">
    <property type="component" value="Unassembled WGS sequence"/>
</dbReference>
<dbReference type="PANTHER" id="PTHR21301">
    <property type="entry name" value="REVERSE TRANSCRIPTASE"/>
    <property type="match status" value="1"/>
</dbReference>
<sequence length="353" mass="40178">MRCTIPPHVSVAMIFDLSRYMYIRNTLLIRLLKILRQPTFSDKYLTAEGQSIFLTKPDETITWTGVPVEVFGGLAIDSTQTLVYDILQLNVLHTGHLMIQKLLTLLLKTLRQPTTGFALLEPQEGRNRSWAVEEFSATLQTDGVTIVSPVSPDQFHLQNTLYRQTDGVTIVSPVSPVAANLFPRNVETKAFRDFAHLPRTWLSYTDDILAIIPATQSSKPFQTARMNNAVSCSSRLKQRTNRGPLVSWTTFFRSTTKTYTCRQVFALEHFASTLRQTRGCWSDDQTYQETMLGEVHTNGRTDATQRNKYHLRLITQQMGRTLLGTTPFKKYFMSMMLKDSSELTTPYNGTQSN</sequence>
<dbReference type="KEGG" id="ovi:T265_05134"/>
<dbReference type="GeneID" id="20319316"/>
<dbReference type="CTD" id="20319316"/>